<name>A0ABU1CEN5_9GAMM</name>
<reference evidence="2 3" key="1">
    <citation type="submission" date="2023-04" db="EMBL/GenBank/DDBJ databases">
        <title>Lysobacter sp. strain UC isolated from soil sample.</title>
        <authorList>
            <person name="Choksket S."/>
            <person name="Harshvardhan F."/>
            <person name="Rana R."/>
            <person name="Patil P.B."/>
            <person name="Korpole S."/>
        </authorList>
    </citation>
    <scope>NUCLEOTIDE SEQUENCE [LARGE SCALE GENOMIC DNA]</scope>
    <source>
        <strain evidence="2 3">UC</strain>
    </source>
</reference>
<dbReference type="NCBIfam" id="NF047539">
    <property type="entry name" value="XAC2610_fam"/>
    <property type="match status" value="1"/>
</dbReference>
<dbReference type="InterPro" id="IPR058087">
    <property type="entry name" value="XAC2610_dom"/>
</dbReference>
<keyword evidence="3" id="KW-1185">Reference proteome</keyword>
<evidence type="ECO:0000313" key="3">
    <source>
        <dbReference type="Proteomes" id="UP001233535"/>
    </source>
</evidence>
<feature type="transmembrane region" description="Helical" evidence="1">
    <location>
        <begin position="46"/>
        <end position="66"/>
    </location>
</feature>
<comment type="caution">
    <text evidence="2">The sequence shown here is derived from an EMBL/GenBank/DDBJ whole genome shotgun (WGS) entry which is preliminary data.</text>
</comment>
<dbReference type="Proteomes" id="UP001233535">
    <property type="component" value="Unassembled WGS sequence"/>
</dbReference>
<keyword evidence="1" id="KW-1133">Transmembrane helix</keyword>
<gene>
    <name evidence="2" type="ORF">P8609_07935</name>
</gene>
<evidence type="ECO:0008006" key="4">
    <source>
        <dbReference type="Google" id="ProtNLM"/>
    </source>
</evidence>
<evidence type="ECO:0000313" key="2">
    <source>
        <dbReference type="EMBL" id="MDR0182902.1"/>
    </source>
</evidence>
<protein>
    <recommendedName>
        <fullName evidence="4">VCBS repeat-containing protein</fullName>
    </recommendedName>
</protein>
<keyword evidence="1" id="KW-0812">Transmembrane</keyword>
<accession>A0ABU1CEN5</accession>
<proteinExistence type="predicted"/>
<keyword evidence="1" id="KW-0472">Membrane</keyword>
<organism evidence="2 3">
    <name type="scientific">Lysobacter arvi</name>
    <dbReference type="NCBI Taxonomy" id="3038776"/>
    <lineage>
        <taxon>Bacteria</taxon>
        <taxon>Pseudomonadati</taxon>
        <taxon>Pseudomonadota</taxon>
        <taxon>Gammaproteobacteria</taxon>
        <taxon>Lysobacterales</taxon>
        <taxon>Lysobacteraceae</taxon>
        <taxon>Lysobacter</taxon>
    </lineage>
</organism>
<sequence length="556" mass="62298">MDASATLERLVLSTHGSNDIMCLTLRHGCCFLGVERRTRRRPRVSISDPLIVLSCFAVLVICMLGSCAEARTLKIANVLAPYTATLEIADATGEDVFTPGVIRVFDRSGREAVKIEANELPLGLESHAGMEPYTAELIVQEDFNFDGITDMAVMDGQNSCYHGPSYEVFVGDKSGALHADKALTELAQEYCGLFQVDRARKRLSAMSKSGCCHHLYVEFAIENGVPTPVRQVEEGTAYYAPYPTFYQETAVRNGKMSAAAGYRRMPDPADSSADHWVKLDLADGRHVQLLVLDHELFYAISKKNGEIEFLYPDREVQEASGAFVYDPGSRRLSFANGAARYAISMSDDRAQVEVDVGGARYVYRAVKREGDDLRELTSGYLKNLERTALTHTFPFEDFSAHFRAEMRLTDAPDKPNRTSARYRIFRKKDDALVAEHTGDIGYALCDQLTEAEITEVPRSGQHPLHYDDYDFDGVRDFAFLTDDETETYAIYLTRNGDTLEYSAPFSEMTRDVGLFKPVPSDHTLVHGAYIYRVEHGLPVLQRDGRDFENLMRALHE</sequence>
<dbReference type="EMBL" id="JARUHG010000002">
    <property type="protein sequence ID" value="MDR0182902.1"/>
    <property type="molecule type" value="Genomic_DNA"/>
</dbReference>
<dbReference type="RefSeq" id="WP_309262075.1">
    <property type="nucleotide sequence ID" value="NZ_JARUHG010000002.1"/>
</dbReference>
<evidence type="ECO:0000256" key="1">
    <source>
        <dbReference type="SAM" id="Phobius"/>
    </source>
</evidence>